<proteinExistence type="predicted"/>
<dbReference type="EMBL" id="LGRN01000165">
    <property type="protein sequence ID" value="OJD15288.1"/>
    <property type="molecule type" value="Genomic_DNA"/>
</dbReference>
<evidence type="ECO:0000313" key="2">
    <source>
        <dbReference type="Proteomes" id="UP000182235"/>
    </source>
</evidence>
<keyword evidence="2" id="KW-1185">Reference proteome</keyword>
<sequence>MTVKPETARIQHPARGVATLGWTQGCSMGGSFVQLRVHARCALGQWQKSLMPAKPEITWTQRALLPCDVARLRGTRQDATR</sequence>
<reference evidence="1 2" key="1">
    <citation type="submission" date="2015-07" db="EMBL/GenBank/DDBJ databases">
        <title>Emmonsia species relationships and genome sequence.</title>
        <authorList>
            <consortium name="The Broad Institute Genomics Platform"/>
            <person name="Cuomo C.A."/>
            <person name="Munoz J.F."/>
            <person name="Imamovic A."/>
            <person name="Priest M.E."/>
            <person name="Young S."/>
            <person name="Clay O.K."/>
            <person name="McEwen J.G."/>
        </authorList>
    </citation>
    <scope>NUCLEOTIDE SEQUENCE [LARGE SCALE GENOMIC DNA]</scope>
    <source>
        <strain evidence="1 2">UAMH 9510</strain>
    </source>
</reference>
<name>A0A1J9PFS2_9EURO</name>
<comment type="caution">
    <text evidence="1">The sequence shown here is derived from an EMBL/GenBank/DDBJ whole genome shotgun (WGS) entry which is preliminary data.</text>
</comment>
<dbReference type="PROSITE" id="PS51257">
    <property type="entry name" value="PROKAR_LIPOPROTEIN"/>
    <property type="match status" value="1"/>
</dbReference>
<organism evidence="1 2">
    <name type="scientific">Emergomyces pasteurianus Ep9510</name>
    <dbReference type="NCBI Taxonomy" id="1447872"/>
    <lineage>
        <taxon>Eukaryota</taxon>
        <taxon>Fungi</taxon>
        <taxon>Dikarya</taxon>
        <taxon>Ascomycota</taxon>
        <taxon>Pezizomycotina</taxon>
        <taxon>Eurotiomycetes</taxon>
        <taxon>Eurotiomycetidae</taxon>
        <taxon>Onygenales</taxon>
        <taxon>Ajellomycetaceae</taxon>
        <taxon>Emergomyces</taxon>
    </lineage>
</organism>
<accession>A0A1J9PFS2</accession>
<evidence type="ECO:0000313" key="1">
    <source>
        <dbReference type="EMBL" id="OJD15288.1"/>
    </source>
</evidence>
<dbReference type="AlphaFoldDB" id="A0A1J9PFS2"/>
<dbReference type="VEuPathDB" id="FungiDB:AJ78_04437"/>
<dbReference type="Proteomes" id="UP000182235">
    <property type="component" value="Unassembled WGS sequence"/>
</dbReference>
<gene>
    <name evidence="1" type="ORF">AJ78_04437</name>
</gene>
<protein>
    <submittedName>
        <fullName evidence="1">Uncharacterized protein</fullName>
    </submittedName>
</protein>